<accession>A0A8D0XM05</accession>
<dbReference type="Ensembl" id="ENSSSCT00050100912.1">
    <property type="protein sequence ID" value="ENSSSCP00050043841.1"/>
    <property type="gene ID" value="ENSSSCG00050073766.1"/>
</dbReference>
<dbReference type="Ensembl" id="ENSSSCT00040072441.1">
    <property type="protein sequence ID" value="ENSSSCP00040030943.1"/>
    <property type="gene ID" value="ENSSSCG00040053379.1"/>
</dbReference>
<comment type="subunit">
    <text evidence="2 7">Dimer; disulfide-linked.</text>
</comment>
<evidence type="ECO:0000256" key="8">
    <source>
        <dbReference type="SAM" id="MobiDB-lite"/>
    </source>
</evidence>
<keyword evidence="7" id="KW-0676">Redox-active center</keyword>
<dbReference type="Ensembl" id="ENSSSCT00045038544.1">
    <property type="protein sequence ID" value="ENSSSCP00045026795.1"/>
    <property type="gene ID" value="ENSSSCG00045022506.1"/>
</dbReference>
<sequence length="353" mass="38927">MLRDAARAPEGRGHQGAGSAGGLGHRRLKGGSFPGQLLLPSYVGPSVVMASSPLLPFLPLLLLLLLEVPAAAPASPLQSLLQGAAPCKAGEPCLQRPVGKSDPPPVNVNLYYESLCNGCRYFLVRELFPTWLMVWEILNVTLVPYGNAQVCGHQGNWGHSARGRECGWWGAASIYPIAFQERNVSGRWEFTCQHGEQECKMNKVEACLLDKLEKNMAFLTIVCIEELDDMEKNLEPCLQIYAPKVSPDSIMECAMGDRGMQLLHINAQLTDALKPPHEYVPWVVVNGKPMTEKDQLLRLVCQLYEVSRTGNRGIQLVGIRSPFRTPTHGYLLQGEKPDVCQILASSHKEVCFK</sequence>
<evidence type="ECO:0000256" key="5">
    <source>
        <dbReference type="ARBA" id="ARBA00023180"/>
    </source>
</evidence>
<dbReference type="EC" id="1.8.-.-" evidence="7"/>
<feature type="compositionally biased region" description="Basic and acidic residues" evidence="8">
    <location>
        <begin position="1"/>
        <end position="13"/>
    </location>
</feature>
<proteinExistence type="inferred from homology"/>
<evidence type="ECO:0000256" key="4">
    <source>
        <dbReference type="ARBA" id="ARBA00022729"/>
    </source>
</evidence>
<dbReference type="PANTHER" id="PTHR13234:SF8">
    <property type="entry name" value="GAMMA-INTERFERON-INDUCIBLE LYSOSOMAL THIOL REDUCTASE"/>
    <property type="match status" value="1"/>
</dbReference>
<evidence type="ECO:0000313" key="10">
    <source>
        <dbReference type="Proteomes" id="UP000694570"/>
    </source>
</evidence>
<dbReference type="Ensembl" id="ENSSSCT00015074789.1">
    <property type="protein sequence ID" value="ENSSSCP00015030005.1"/>
    <property type="gene ID" value="ENSSSCG00015055802.1"/>
</dbReference>
<organism evidence="9 10">
    <name type="scientific">Sus scrofa</name>
    <name type="common">Pig</name>
    <dbReference type="NCBI Taxonomy" id="9823"/>
    <lineage>
        <taxon>Eukaryota</taxon>
        <taxon>Metazoa</taxon>
        <taxon>Chordata</taxon>
        <taxon>Craniata</taxon>
        <taxon>Vertebrata</taxon>
        <taxon>Euteleostomi</taxon>
        <taxon>Mammalia</taxon>
        <taxon>Eutheria</taxon>
        <taxon>Laurasiatheria</taxon>
        <taxon>Artiodactyla</taxon>
        <taxon>Suina</taxon>
        <taxon>Suidae</taxon>
        <taxon>Sus</taxon>
    </lineage>
</organism>
<feature type="compositionally biased region" description="Gly residues" evidence="8">
    <location>
        <begin position="14"/>
        <end position="23"/>
    </location>
</feature>
<comment type="similarity">
    <text evidence="1 7">Belongs to the GILT family.</text>
</comment>
<dbReference type="InterPro" id="IPR004911">
    <property type="entry name" value="Interferon-induced_GILT"/>
</dbReference>
<keyword evidence="3 7" id="KW-0964">Secreted</keyword>
<keyword evidence="7" id="KW-0391">Immunity</keyword>
<keyword evidence="7" id="KW-1015">Disulfide bond</keyword>
<dbReference type="AlphaFoldDB" id="A0A8D0XM05"/>
<protein>
    <recommendedName>
        <fullName evidence="7">Gamma-interferon-inducible lysosomal thiol reductase</fullName>
        <ecNumber evidence="7">1.8.-.-</ecNumber>
    </recommendedName>
    <alternativeName>
        <fullName evidence="7">Gamma-interferon-inducible protein IP-30</fullName>
    </alternativeName>
</protein>
<dbReference type="Ensembl" id="ENSSSCT00060044257.1">
    <property type="protein sequence ID" value="ENSSSCP00060018878.1"/>
    <property type="gene ID" value="ENSSSCG00060032663.1"/>
</dbReference>
<evidence type="ECO:0000256" key="3">
    <source>
        <dbReference type="ARBA" id="ARBA00022525"/>
    </source>
</evidence>
<dbReference type="Ensembl" id="ENSSSCT00065021732.1">
    <property type="protein sequence ID" value="ENSSSCP00065008809.1"/>
    <property type="gene ID" value="ENSSSCG00065016368.1"/>
</dbReference>
<dbReference type="Proteomes" id="UP000694725">
    <property type="component" value="Unplaced"/>
</dbReference>
<evidence type="ECO:0000256" key="2">
    <source>
        <dbReference type="ARBA" id="ARBA00011615"/>
    </source>
</evidence>
<dbReference type="Ensembl" id="ENSSSCT00030080272.1">
    <property type="protein sequence ID" value="ENSSSCP00030036776.1"/>
    <property type="gene ID" value="ENSSSCG00030057496.1"/>
</dbReference>
<dbReference type="Proteomes" id="UP000694571">
    <property type="component" value="Unplaced"/>
</dbReference>
<dbReference type="PANTHER" id="PTHR13234">
    <property type="entry name" value="GAMMA-INTERFERON INDUCIBLE LYSOSOMAL THIOL REDUCTASE GILT"/>
    <property type="match status" value="1"/>
</dbReference>
<evidence type="ECO:0000256" key="6">
    <source>
        <dbReference type="ARBA" id="ARBA00059163"/>
    </source>
</evidence>
<comment type="subcellular location">
    <subcellularLocation>
        <location evidence="7">Secreted</location>
    </subcellularLocation>
    <subcellularLocation>
        <location evidence="7">Lysosome</location>
    </subcellularLocation>
</comment>
<keyword evidence="4 7" id="KW-0732">Signal</keyword>
<gene>
    <name evidence="9" type="primary">IFI30</name>
</gene>
<dbReference type="Proteomes" id="UP000694570">
    <property type="component" value="Unplaced"/>
</dbReference>
<dbReference type="Proteomes" id="UP000694723">
    <property type="component" value="Unplaced"/>
</dbReference>
<feature type="region of interest" description="Disordered" evidence="8">
    <location>
        <begin position="1"/>
        <end position="25"/>
    </location>
</feature>
<keyword evidence="5 7" id="KW-0325">Glycoprotein</keyword>
<keyword evidence="7" id="KW-0458">Lysosome</keyword>
<evidence type="ECO:0000313" key="9">
    <source>
        <dbReference type="Ensembl" id="ENSSSCP00030036776.1"/>
    </source>
</evidence>
<comment type="function">
    <text evidence="6">Lysosomal thiol reductase that can reduce protein disulfide bonds. May facilitate the complete unfolding of proteins destined for lysosomal degradation. Plays an important role in antigen processing. Facilitates the generation of MHC class II-restricted epitodes from disulfide bond-containing antigen by the endocytic reduction of disulfide bonds. Also facilitates MHC class I-restricted recognition of exogenous antigens containing disulfide bonds by CD8+ T-cells or crosspresentation.</text>
</comment>
<evidence type="ECO:0000256" key="7">
    <source>
        <dbReference type="RuleBase" id="RU369109"/>
    </source>
</evidence>
<dbReference type="GO" id="GO:0005764">
    <property type="term" value="C:lysosome"/>
    <property type="evidence" value="ECO:0007669"/>
    <property type="project" value="UniProtKB-SubCell"/>
</dbReference>
<dbReference type="GO" id="GO:0016671">
    <property type="term" value="F:oxidoreductase activity, acting on a sulfur group of donors, disulfide as acceptor"/>
    <property type="evidence" value="ECO:0007669"/>
    <property type="project" value="UniProtKB-UniRule"/>
</dbReference>
<name>A0A8D0XM05_PIG</name>
<dbReference type="GO" id="GO:0002376">
    <property type="term" value="P:immune system process"/>
    <property type="evidence" value="ECO:0007669"/>
    <property type="project" value="UniProtKB-KW"/>
</dbReference>
<keyword evidence="7" id="KW-0560">Oxidoreductase</keyword>
<comment type="function">
    <text evidence="7">Lysosomal thiol reductase that can reduce protein disulfide bonds. Facilitates the complete unfolding of proteins destined for lysosomal degradation. Plays an important role in antigen processing.</text>
</comment>
<dbReference type="GO" id="GO:0005576">
    <property type="term" value="C:extracellular region"/>
    <property type="evidence" value="ECO:0007669"/>
    <property type="project" value="UniProtKB-SubCell"/>
</dbReference>
<dbReference type="Proteomes" id="UP000694728">
    <property type="component" value="Unplaced"/>
</dbReference>
<dbReference type="Proteomes" id="UP000694726">
    <property type="component" value="Unplaced"/>
</dbReference>
<evidence type="ECO:0000256" key="1">
    <source>
        <dbReference type="ARBA" id="ARBA00005679"/>
    </source>
</evidence>
<reference evidence="9" key="1">
    <citation type="submission" date="2025-05" db="UniProtKB">
        <authorList>
            <consortium name="Ensembl"/>
        </authorList>
    </citation>
    <scope>IDENTIFICATION</scope>
</reference>
<dbReference type="Pfam" id="PF03227">
    <property type="entry name" value="GILT"/>
    <property type="match status" value="2"/>
</dbReference>
<dbReference type="Proteomes" id="UP000694722">
    <property type="component" value="Unplaced"/>
</dbReference>